<dbReference type="Gene3D" id="1.10.10.10">
    <property type="entry name" value="Winged helix-like DNA-binding domain superfamily/Winged helix DNA-binding domain"/>
    <property type="match status" value="1"/>
</dbReference>
<dbReference type="Proteomes" id="UP000563898">
    <property type="component" value="Unassembled WGS sequence"/>
</dbReference>
<dbReference type="GO" id="GO:0003677">
    <property type="term" value="F:DNA binding"/>
    <property type="evidence" value="ECO:0007669"/>
    <property type="project" value="UniProtKB-KW"/>
</dbReference>
<dbReference type="PROSITE" id="PS01117">
    <property type="entry name" value="HTH_MARR_1"/>
    <property type="match status" value="1"/>
</dbReference>
<keyword evidence="1" id="KW-0805">Transcription regulation</keyword>
<reference evidence="5 6" key="1">
    <citation type="submission" date="2020-04" db="EMBL/GenBank/DDBJ databases">
        <title>MicrobeNet Type strains.</title>
        <authorList>
            <person name="Nicholson A.C."/>
        </authorList>
    </citation>
    <scope>NUCLEOTIDE SEQUENCE [LARGE SCALE GENOMIC DNA]</scope>
    <source>
        <strain evidence="5 6">ATCC BAA-14</strain>
    </source>
</reference>
<protein>
    <submittedName>
        <fullName evidence="5">Winged helix-turn-helix transcriptional regulator</fullName>
    </submittedName>
</protein>
<dbReference type="AlphaFoldDB" id="A0A846WN64"/>
<name>A0A846WN64_9ACTN</name>
<feature type="domain" description="HTH marR-type" evidence="4">
    <location>
        <begin position="9"/>
        <end position="145"/>
    </location>
</feature>
<comment type="caution">
    <text evidence="5">The sequence shown here is derived from an EMBL/GenBank/DDBJ whole genome shotgun (WGS) entry which is preliminary data.</text>
</comment>
<dbReference type="GO" id="GO:0003700">
    <property type="term" value="F:DNA-binding transcription factor activity"/>
    <property type="evidence" value="ECO:0007669"/>
    <property type="project" value="InterPro"/>
</dbReference>
<evidence type="ECO:0000256" key="2">
    <source>
        <dbReference type="ARBA" id="ARBA00023125"/>
    </source>
</evidence>
<dbReference type="EMBL" id="JAAXPC010000008">
    <property type="protein sequence ID" value="NKY03035.1"/>
    <property type="molecule type" value="Genomic_DNA"/>
</dbReference>
<dbReference type="PANTHER" id="PTHR33164:SF57">
    <property type="entry name" value="MARR-FAMILY TRANSCRIPTIONAL REGULATOR"/>
    <property type="match status" value="1"/>
</dbReference>
<dbReference type="InterPro" id="IPR039422">
    <property type="entry name" value="MarR/SlyA-like"/>
</dbReference>
<organism evidence="5 6">
    <name type="scientific">Gordonia polyisoprenivorans</name>
    <dbReference type="NCBI Taxonomy" id="84595"/>
    <lineage>
        <taxon>Bacteria</taxon>
        <taxon>Bacillati</taxon>
        <taxon>Actinomycetota</taxon>
        <taxon>Actinomycetes</taxon>
        <taxon>Mycobacteriales</taxon>
        <taxon>Gordoniaceae</taxon>
        <taxon>Gordonia</taxon>
    </lineage>
</organism>
<accession>A0A846WN64</accession>
<dbReference type="GO" id="GO:0006950">
    <property type="term" value="P:response to stress"/>
    <property type="evidence" value="ECO:0007669"/>
    <property type="project" value="TreeGrafter"/>
</dbReference>
<dbReference type="InterPro" id="IPR036388">
    <property type="entry name" value="WH-like_DNA-bd_sf"/>
</dbReference>
<dbReference type="PANTHER" id="PTHR33164">
    <property type="entry name" value="TRANSCRIPTIONAL REGULATOR, MARR FAMILY"/>
    <property type="match status" value="1"/>
</dbReference>
<evidence type="ECO:0000313" key="5">
    <source>
        <dbReference type="EMBL" id="NKY03035.1"/>
    </source>
</evidence>
<sequence>MSAAARPDPDAVLDEVGAAFARLRRRTALFDVDPPVTRQDLVRNQIINIVDEADGEVTVGYVADQMSVDSSQASRMVSGMIKDGLLIRQASQLDGRRTIIELTDAGRGLRDRFRSQHRQAFLEITHEWPAQKRRDFAALLVDYADACVAATNRRRPEPE</sequence>
<keyword evidence="3" id="KW-0804">Transcription</keyword>
<evidence type="ECO:0000259" key="4">
    <source>
        <dbReference type="PROSITE" id="PS50995"/>
    </source>
</evidence>
<dbReference type="PROSITE" id="PS50995">
    <property type="entry name" value="HTH_MARR_2"/>
    <property type="match status" value="1"/>
</dbReference>
<dbReference type="SMART" id="SM00347">
    <property type="entry name" value="HTH_MARR"/>
    <property type="match status" value="1"/>
</dbReference>
<evidence type="ECO:0000256" key="3">
    <source>
        <dbReference type="ARBA" id="ARBA00023163"/>
    </source>
</evidence>
<dbReference type="InterPro" id="IPR036390">
    <property type="entry name" value="WH_DNA-bd_sf"/>
</dbReference>
<dbReference type="InterPro" id="IPR000835">
    <property type="entry name" value="HTH_MarR-typ"/>
</dbReference>
<dbReference type="InterPro" id="IPR023187">
    <property type="entry name" value="Tscrpt_reg_MarR-type_CS"/>
</dbReference>
<dbReference type="SUPFAM" id="SSF46785">
    <property type="entry name" value="Winged helix' DNA-binding domain"/>
    <property type="match status" value="1"/>
</dbReference>
<dbReference type="Pfam" id="PF12802">
    <property type="entry name" value="MarR_2"/>
    <property type="match status" value="1"/>
</dbReference>
<proteinExistence type="predicted"/>
<evidence type="ECO:0000313" key="6">
    <source>
        <dbReference type="Proteomes" id="UP000563898"/>
    </source>
</evidence>
<dbReference type="RefSeq" id="WP_006368800.1">
    <property type="nucleotide sequence ID" value="NZ_CP085887.1"/>
</dbReference>
<evidence type="ECO:0000256" key="1">
    <source>
        <dbReference type="ARBA" id="ARBA00023015"/>
    </source>
</evidence>
<keyword evidence="2" id="KW-0238">DNA-binding</keyword>
<gene>
    <name evidence="5" type="ORF">HGA05_15805</name>
</gene>